<protein>
    <submittedName>
        <fullName evidence="1">Uncharacterized protein</fullName>
    </submittedName>
</protein>
<comment type="caution">
    <text evidence="1">The sequence shown here is derived from an EMBL/GenBank/DDBJ whole genome shotgun (WGS) entry which is preliminary data.</text>
</comment>
<dbReference type="AlphaFoldDB" id="X1TTB3"/>
<dbReference type="EMBL" id="BARW01011024">
    <property type="protein sequence ID" value="GAI83284.1"/>
    <property type="molecule type" value="Genomic_DNA"/>
</dbReference>
<accession>X1TTB3</accession>
<gene>
    <name evidence="1" type="ORF">S12H4_21436</name>
</gene>
<sequence>MAYKNKEDRKIYDKEYYSISENRKRKNEINKKW</sequence>
<organism evidence="1">
    <name type="scientific">marine sediment metagenome</name>
    <dbReference type="NCBI Taxonomy" id="412755"/>
    <lineage>
        <taxon>unclassified sequences</taxon>
        <taxon>metagenomes</taxon>
        <taxon>ecological metagenomes</taxon>
    </lineage>
</organism>
<name>X1TTB3_9ZZZZ</name>
<feature type="non-terminal residue" evidence="1">
    <location>
        <position position="33"/>
    </location>
</feature>
<proteinExistence type="predicted"/>
<reference evidence="1" key="1">
    <citation type="journal article" date="2014" name="Front. Microbiol.">
        <title>High frequency of phylogenetically diverse reductive dehalogenase-homologous genes in deep subseafloor sedimentary metagenomes.</title>
        <authorList>
            <person name="Kawai M."/>
            <person name="Futagami T."/>
            <person name="Toyoda A."/>
            <person name="Takaki Y."/>
            <person name="Nishi S."/>
            <person name="Hori S."/>
            <person name="Arai W."/>
            <person name="Tsubouchi T."/>
            <person name="Morono Y."/>
            <person name="Uchiyama I."/>
            <person name="Ito T."/>
            <person name="Fujiyama A."/>
            <person name="Inagaki F."/>
            <person name="Takami H."/>
        </authorList>
    </citation>
    <scope>NUCLEOTIDE SEQUENCE</scope>
    <source>
        <strain evidence="1">Expedition CK06-06</strain>
    </source>
</reference>
<evidence type="ECO:0000313" key="1">
    <source>
        <dbReference type="EMBL" id="GAI83284.1"/>
    </source>
</evidence>